<dbReference type="NCBIfam" id="TIGR01076">
    <property type="entry name" value="sortase_fam"/>
    <property type="match status" value="1"/>
</dbReference>
<keyword evidence="1" id="KW-0378">Hydrolase</keyword>
<reference evidence="2 3" key="1">
    <citation type="journal article" date="2015" name="Nature">
        <title>rRNA introns, odd ribosomes, and small enigmatic genomes across a large radiation of phyla.</title>
        <authorList>
            <person name="Brown C.T."/>
            <person name="Hug L.A."/>
            <person name="Thomas B.C."/>
            <person name="Sharon I."/>
            <person name="Castelle C.J."/>
            <person name="Singh A."/>
            <person name="Wilkins M.J."/>
            <person name="Williams K.H."/>
            <person name="Banfield J.F."/>
        </authorList>
    </citation>
    <scope>NUCLEOTIDE SEQUENCE [LARGE SCALE GENOMIC DNA]</scope>
</reference>
<dbReference type="SUPFAM" id="SSF63817">
    <property type="entry name" value="Sortase"/>
    <property type="match status" value="1"/>
</dbReference>
<evidence type="ECO:0000313" key="3">
    <source>
        <dbReference type="Proteomes" id="UP000034694"/>
    </source>
</evidence>
<comment type="caution">
    <text evidence="2">The sequence shown here is derived from an EMBL/GenBank/DDBJ whole genome shotgun (WGS) entry which is preliminary data.</text>
</comment>
<dbReference type="Proteomes" id="UP000034694">
    <property type="component" value="Unassembled WGS sequence"/>
</dbReference>
<evidence type="ECO:0000256" key="1">
    <source>
        <dbReference type="ARBA" id="ARBA00022801"/>
    </source>
</evidence>
<dbReference type="Pfam" id="PF04203">
    <property type="entry name" value="Sortase"/>
    <property type="match status" value="1"/>
</dbReference>
<evidence type="ECO:0000313" key="2">
    <source>
        <dbReference type="EMBL" id="KKU98097.1"/>
    </source>
</evidence>
<proteinExistence type="predicted"/>
<gene>
    <name evidence="2" type="ORF">UY28_C0008G0043</name>
</gene>
<organism evidence="2 3">
    <name type="scientific">Candidatus Amesbacteria bacterium GW2011_GWB1_48_13</name>
    <dbReference type="NCBI Taxonomy" id="1618362"/>
    <lineage>
        <taxon>Bacteria</taxon>
        <taxon>Candidatus Amesiibacteriota</taxon>
    </lineage>
</organism>
<dbReference type="InterPro" id="IPR005754">
    <property type="entry name" value="Sortase"/>
</dbReference>
<name>A0A0G1UVE2_9BACT</name>
<sequence>MKLRLWVTSAFLSLVCFTAAGFLIYERFYPLSPVFAAASSEKSTASASVPVNLKISALGIDLPVVAARSVSGRFPTTREGITYLKDSSLPGEPAGVAVFYGHNWPRLLGNLKEIQVGQTITLGLQDSEITYRVDSIVVVSPSEVSVLSPVPDWAGRLILYTCSGFLDSRRLVVTATAI</sequence>
<dbReference type="AlphaFoldDB" id="A0A0G1UVE2"/>
<dbReference type="InterPro" id="IPR023365">
    <property type="entry name" value="Sortase_dom-sf"/>
</dbReference>
<evidence type="ECO:0008006" key="4">
    <source>
        <dbReference type="Google" id="ProtNLM"/>
    </source>
</evidence>
<dbReference type="EMBL" id="LCPK01000008">
    <property type="protein sequence ID" value="KKU98097.1"/>
    <property type="molecule type" value="Genomic_DNA"/>
</dbReference>
<protein>
    <recommendedName>
        <fullName evidence="4">Sortase family protein</fullName>
    </recommendedName>
</protein>
<dbReference type="Gene3D" id="2.40.260.10">
    <property type="entry name" value="Sortase"/>
    <property type="match status" value="1"/>
</dbReference>
<accession>A0A0G1UVE2</accession>
<dbReference type="GO" id="GO:0016787">
    <property type="term" value="F:hydrolase activity"/>
    <property type="evidence" value="ECO:0007669"/>
    <property type="project" value="UniProtKB-KW"/>
</dbReference>